<accession>A0A975BBG9</accession>
<dbReference type="EMBL" id="CP061799">
    <property type="protein sequence ID" value="QTA82233.1"/>
    <property type="molecule type" value="Genomic_DNA"/>
</dbReference>
<proteinExistence type="predicted"/>
<protein>
    <submittedName>
        <fullName evidence="1">Uncharacterized protein</fullName>
    </submittedName>
</protein>
<dbReference type="KEGG" id="dli:dnl_46060"/>
<dbReference type="KEGG" id="dli:dnl_46100"/>
<evidence type="ECO:0000313" key="3">
    <source>
        <dbReference type="Proteomes" id="UP000663720"/>
    </source>
</evidence>
<sequence>MCKLLALKADDKGTDPEKLIYEIYLAADQMKDKLTNDQLLLIEQWINAYKKVPDKALESIKKEVKMDMIATTISEHIFLEGKNKGKSEGKAEGRIEGKTEGKIEGKIEILENLFLQKILTREQFEKAVEPLRQQLKELME</sequence>
<name>A0A975BBG9_9BACT</name>
<dbReference type="EMBL" id="CP061799">
    <property type="protein sequence ID" value="QTA82237.1"/>
    <property type="molecule type" value="Genomic_DNA"/>
</dbReference>
<dbReference type="AlphaFoldDB" id="A0A975BBG9"/>
<gene>
    <name evidence="1" type="ORF">dnl_46060</name>
    <name evidence="2" type="ORF">dnl_46100</name>
</gene>
<keyword evidence="3" id="KW-1185">Reference proteome</keyword>
<evidence type="ECO:0000313" key="1">
    <source>
        <dbReference type="EMBL" id="QTA82233.1"/>
    </source>
</evidence>
<evidence type="ECO:0000313" key="2">
    <source>
        <dbReference type="EMBL" id="QTA82237.1"/>
    </source>
</evidence>
<reference evidence="1" key="1">
    <citation type="journal article" date="2021" name="Microb. Physiol.">
        <title>Proteogenomic Insights into the Physiology of Marine, Sulfate-Reducing, Filamentous Desulfonema limicola and Desulfonema magnum.</title>
        <authorList>
            <person name="Schnaars V."/>
            <person name="Wohlbrand L."/>
            <person name="Scheve S."/>
            <person name="Hinrichs C."/>
            <person name="Reinhardt R."/>
            <person name="Rabus R."/>
        </authorList>
    </citation>
    <scope>NUCLEOTIDE SEQUENCE</scope>
    <source>
        <strain evidence="1">5ac10</strain>
    </source>
</reference>
<dbReference type="Proteomes" id="UP000663720">
    <property type="component" value="Chromosome"/>
</dbReference>
<dbReference type="RefSeq" id="WP_207688187.1">
    <property type="nucleotide sequence ID" value="NZ_CP061799.1"/>
</dbReference>
<organism evidence="1 3">
    <name type="scientific">Desulfonema limicola</name>
    <dbReference type="NCBI Taxonomy" id="45656"/>
    <lineage>
        <taxon>Bacteria</taxon>
        <taxon>Pseudomonadati</taxon>
        <taxon>Thermodesulfobacteriota</taxon>
        <taxon>Desulfobacteria</taxon>
        <taxon>Desulfobacterales</taxon>
        <taxon>Desulfococcaceae</taxon>
        <taxon>Desulfonema</taxon>
    </lineage>
</organism>